<feature type="region of interest" description="Disordered" evidence="1">
    <location>
        <begin position="1"/>
        <end position="38"/>
    </location>
</feature>
<dbReference type="AlphaFoldDB" id="A0A167S2V5"/>
<gene>
    <name evidence="4" type="ORF">CALVIDRAFT_543632</name>
</gene>
<feature type="compositionally biased region" description="Polar residues" evidence="1">
    <location>
        <begin position="29"/>
        <end position="38"/>
    </location>
</feature>
<proteinExistence type="predicted"/>
<feature type="transmembrane region" description="Helical" evidence="2">
    <location>
        <begin position="272"/>
        <end position="291"/>
    </location>
</feature>
<feature type="region of interest" description="Disordered" evidence="1">
    <location>
        <begin position="487"/>
        <end position="521"/>
    </location>
</feature>
<organism evidence="4 5">
    <name type="scientific">Calocera viscosa (strain TUFC12733)</name>
    <dbReference type="NCBI Taxonomy" id="1330018"/>
    <lineage>
        <taxon>Eukaryota</taxon>
        <taxon>Fungi</taxon>
        <taxon>Dikarya</taxon>
        <taxon>Basidiomycota</taxon>
        <taxon>Agaricomycotina</taxon>
        <taxon>Dacrymycetes</taxon>
        <taxon>Dacrymycetales</taxon>
        <taxon>Dacrymycetaceae</taxon>
        <taxon>Calocera</taxon>
    </lineage>
</organism>
<feature type="domain" description="DUF3533" evidence="3">
    <location>
        <begin position="73"/>
        <end position="448"/>
    </location>
</feature>
<dbReference type="PANTHER" id="PTHR34814">
    <property type="entry name" value="NITROSOGUANIDINE RESISTANCE PROTEIN SNG1"/>
    <property type="match status" value="1"/>
</dbReference>
<dbReference type="PANTHER" id="PTHR34814:SF1">
    <property type="entry name" value="NITROSOGUANIDINE RESISTANCE PROTEIN SNG1"/>
    <property type="match status" value="1"/>
</dbReference>
<dbReference type="Pfam" id="PF12051">
    <property type="entry name" value="DUF3533"/>
    <property type="match status" value="1"/>
</dbReference>
<keyword evidence="2" id="KW-0812">Transmembrane</keyword>
<reference evidence="4 5" key="1">
    <citation type="journal article" date="2016" name="Mol. Biol. Evol.">
        <title>Comparative Genomics of Early-Diverging Mushroom-Forming Fungi Provides Insights into the Origins of Lignocellulose Decay Capabilities.</title>
        <authorList>
            <person name="Nagy L.G."/>
            <person name="Riley R."/>
            <person name="Tritt A."/>
            <person name="Adam C."/>
            <person name="Daum C."/>
            <person name="Floudas D."/>
            <person name="Sun H."/>
            <person name="Yadav J.S."/>
            <person name="Pangilinan J."/>
            <person name="Larsson K.H."/>
            <person name="Matsuura K."/>
            <person name="Barry K."/>
            <person name="Labutti K."/>
            <person name="Kuo R."/>
            <person name="Ohm R.A."/>
            <person name="Bhattacharya S.S."/>
            <person name="Shirouzu T."/>
            <person name="Yoshinaga Y."/>
            <person name="Martin F.M."/>
            <person name="Grigoriev I.V."/>
            <person name="Hibbett D.S."/>
        </authorList>
    </citation>
    <scope>NUCLEOTIDE SEQUENCE [LARGE SCALE GENOMIC DNA]</scope>
    <source>
        <strain evidence="4 5">TUFC12733</strain>
    </source>
</reference>
<feature type="compositionally biased region" description="Polar residues" evidence="1">
    <location>
        <begin position="512"/>
        <end position="521"/>
    </location>
</feature>
<feature type="transmembrane region" description="Helical" evidence="2">
    <location>
        <begin position="380"/>
        <end position="400"/>
    </location>
</feature>
<keyword evidence="5" id="KW-1185">Reference proteome</keyword>
<keyword evidence="2" id="KW-1133">Transmembrane helix</keyword>
<dbReference type="InterPro" id="IPR022703">
    <property type="entry name" value="DUF3533"/>
</dbReference>
<feature type="transmembrane region" description="Helical" evidence="2">
    <location>
        <begin position="345"/>
        <end position="368"/>
    </location>
</feature>
<dbReference type="InterPro" id="IPR053001">
    <property type="entry name" value="MNNG_permease-like"/>
</dbReference>
<dbReference type="EMBL" id="KV417266">
    <property type="protein sequence ID" value="KZP01531.1"/>
    <property type="molecule type" value="Genomic_DNA"/>
</dbReference>
<evidence type="ECO:0000313" key="4">
    <source>
        <dbReference type="EMBL" id="KZP01531.1"/>
    </source>
</evidence>
<feature type="transmembrane region" description="Helical" evidence="2">
    <location>
        <begin position="67"/>
        <end position="87"/>
    </location>
</feature>
<evidence type="ECO:0000256" key="2">
    <source>
        <dbReference type="SAM" id="Phobius"/>
    </source>
</evidence>
<name>A0A167S2V5_CALVF</name>
<evidence type="ECO:0000256" key="1">
    <source>
        <dbReference type="SAM" id="MobiDB-lite"/>
    </source>
</evidence>
<keyword evidence="2" id="KW-0472">Membrane</keyword>
<dbReference type="Proteomes" id="UP000076738">
    <property type="component" value="Unassembled WGS sequence"/>
</dbReference>
<evidence type="ECO:0000313" key="5">
    <source>
        <dbReference type="Proteomes" id="UP000076738"/>
    </source>
</evidence>
<dbReference type="STRING" id="1330018.A0A167S2V5"/>
<accession>A0A167S2V5</accession>
<feature type="transmembrane region" description="Helical" evidence="2">
    <location>
        <begin position="437"/>
        <end position="458"/>
    </location>
</feature>
<feature type="transmembrane region" description="Helical" evidence="2">
    <location>
        <begin position="312"/>
        <end position="333"/>
    </location>
</feature>
<feature type="compositionally biased region" description="Polar residues" evidence="1">
    <location>
        <begin position="1"/>
        <end position="18"/>
    </location>
</feature>
<dbReference type="OrthoDB" id="2140105at2759"/>
<sequence length="521" mass="57344">MASNGTAAPSLQRSGTTKRTVHLLPPPSHTGSASTNPYGTNERGLQKYHHGFFDPSVAPLRVAYLKIMGMMTVVIILILWACLPLYWGSFWLELTHSPGLTSWVVNRDTGFIGGFVQQSMVNSSHGEWDPIPEGHLGWQVVTPAQAGSDQDIMDAVAVHESVWVVLVIAENATSRLQEARANGDASYDPTSVLTWYFSEARNEIAADTIIQELVDYILGLTISRLNTILAAEYLAEIQGNTTALAALAKAPQTIAGPVAMTMMNLRPYTDPTAIAVALVGSIYLIIVTFIWSNGHAQARMILAPHLRTRSYILLRVVAPLLSYLPLSLAFSMISLPFKLPFDGKYTYAGGFFLYWCFCYLAMCALGLAIEAMITLLTPRFAFLFLIPWIITNVSVAQQPFELDPWFYRYGYGFPVYNLAQAVRTILFDTRNVLGQNAGILLGWAGLSLITMPLFTLIMRGMEMRKARREIRAANAARKQDVDVDVGYEGGGTLAQEDEETRLDGQALEGGKTENSTIGEAR</sequence>
<protein>
    <recommendedName>
        <fullName evidence="3">DUF3533 domain-containing protein</fullName>
    </recommendedName>
</protein>
<dbReference type="GO" id="GO:0016020">
    <property type="term" value="C:membrane"/>
    <property type="evidence" value="ECO:0007669"/>
    <property type="project" value="TreeGrafter"/>
</dbReference>
<evidence type="ECO:0000259" key="3">
    <source>
        <dbReference type="Pfam" id="PF12051"/>
    </source>
</evidence>